<evidence type="ECO:0000313" key="2">
    <source>
        <dbReference type="EMBL" id="SDC59961.1"/>
    </source>
</evidence>
<reference evidence="3" key="1">
    <citation type="submission" date="2016-10" db="EMBL/GenBank/DDBJ databases">
        <authorList>
            <person name="Varghese N."/>
            <person name="Submissions S."/>
        </authorList>
    </citation>
    <scope>NUCLEOTIDE SEQUENCE [LARGE SCALE GENOMIC DNA]</scope>
    <source>
        <strain evidence="3">DSM 11005</strain>
    </source>
</reference>
<protein>
    <submittedName>
        <fullName evidence="2">Helix-turn-helix</fullName>
    </submittedName>
</protein>
<dbReference type="SMART" id="SM00530">
    <property type="entry name" value="HTH_XRE"/>
    <property type="match status" value="1"/>
</dbReference>
<dbReference type="InterPro" id="IPR010982">
    <property type="entry name" value="Lambda_DNA-bd_dom_sf"/>
</dbReference>
<sequence length="95" mass="10953">MKTLQKYKNEQMKNPEFAKAYEEIQPEMNVIRAIVDARALRNMTQKELSEKTGIAQTEISKLEKGTRNPSIKLLQRLADGMDMVLKISFVPKERA</sequence>
<organism evidence="2 3">
    <name type="scientific">Succiniclasticum ruminis</name>
    <dbReference type="NCBI Taxonomy" id="40841"/>
    <lineage>
        <taxon>Bacteria</taxon>
        <taxon>Bacillati</taxon>
        <taxon>Bacillota</taxon>
        <taxon>Negativicutes</taxon>
        <taxon>Acidaminococcales</taxon>
        <taxon>Acidaminococcaceae</taxon>
        <taxon>Succiniclasticum</taxon>
    </lineage>
</organism>
<dbReference type="Gene3D" id="1.10.260.40">
    <property type="entry name" value="lambda repressor-like DNA-binding domains"/>
    <property type="match status" value="1"/>
</dbReference>
<dbReference type="GO" id="GO:0003677">
    <property type="term" value="F:DNA binding"/>
    <property type="evidence" value="ECO:0007669"/>
    <property type="project" value="InterPro"/>
</dbReference>
<proteinExistence type="predicted"/>
<keyword evidence="3" id="KW-1185">Reference proteome</keyword>
<evidence type="ECO:0000313" key="3">
    <source>
        <dbReference type="Proteomes" id="UP000198943"/>
    </source>
</evidence>
<dbReference type="Proteomes" id="UP000198943">
    <property type="component" value="Unassembled WGS sequence"/>
</dbReference>
<dbReference type="RefSeq" id="WP_093730735.1">
    <property type="nucleotide sequence ID" value="NZ_FMYW01000011.1"/>
</dbReference>
<dbReference type="SUPFAM" id="SSF47413">
    <property type="entry name" value="lambda repressor-like DNA-binding domains"/>
    <property type="match status" value="1"/>
</dbReference>
<gene>
    <name evidence="2" type="ORF">SAMN04487864_11114</name>
</gene>
<name>A0A1G6MWZ4_9FIRM</name>
<dbReference type="EMBL" id="FMYW01000011">
    <property type="protein sequence ID" value="SDC59961.1"/>
    <property type="molecule type" value="Genomic_DNA"/>
</dbReference>
<dbReference type="PROSITE" id="PS50943">
    <property type="entry name" value="HTH_CROC1"/>
    <property type="match status" value="1"/>
</dbReference>
<dbReference type="CDD" id="cd00093">
    <property type="entry name" value="HTH_XRE"/>
    <property type="match status" value="1"/>
</dbReference>
<dbReference type="AlphaFoldDB" id="A0A1G6MWZ4"/>
<feature type="domain" description="HTH cro/C1-type" evidence="1">
    <location>
        <begin position="34"/>
        <end position="90"/>
    </location>
</feature>
<dbReference type="OrthoDB" id="428540at2"/>
<evidence type="ECO:0000259" key="1">
    <source>
        <dbReference type="PROSITE" id="PS50943"/>
    </source>
</evidence>
<dbReference type="InterPro" id="IPR001387">
    <property type="entry name" value="Cro/C1-type_HTH"/>
</dbReference>
<accession>A0A1G6MWZ4</accession>
<dbReference type="Pfam" id="PF01381">
    <property type="entry name" value="HTH_3"/>
    <property type="match status" value="1"/>
</dbReference>